<sequence length="175" mass="19646">SQLSSQMSLELFYAFSSHSFTRSSMGWLHEKKMHFCMCAGSEPFCIFGDQQQLIMQPSALLFPGMAAGIKYQGPSNSYYWLPSVMNFPGIDGVLGHERDIYTLQASTAADHGAPLDGILRIWDAVSPEVQKQCTWHFVVIADDERTAETLRAKFAKQLVNVQVWGCNLNEHQPNL</sequence>
<reference evidence="1" key="1">
    <citation type="journal article" date="2019" name="Environ. Microbiol.">
        <title>Fungal ecological strategies reflected in gene transcription - a case study of two litter decomposers.</title>
        <authorList>
            <person name="Barbi F."/>
            <person name="Kohler A."/>
            <person name="Barry K."/>
            <person name="Baskaran P."/>
            <person name="Daum C."/>
            <person name="Fauchery L."/>
            <person name="Ihrmark K."/>
            <person name="Kuo A."/>
            <person name="LaButti K."/>
            <person name="Lipzen A."/>
            <person name="Morin E."/>
            <person name="Grigoriev I.V."/>
            <person name="Henrissat B."/>
            <person name="Lindahl B."/>
            <person name="Martin F."/>
        </authorList>
    </citation>
    <scope>NUCLEOTIDE SEQUENCE</scope>
    <source>
        <strain evidence="1">JB14</strain>
    </source>
</reference>
<proteinExistence type="predicted"/>
<gene>
    <name evidence="1" type="ORF">BT96DRAFT_1036312</name>
</gene>
<dbReference type="AlphaFoldDB" id="A0A6A4HHI3"/>
<evidence type="ECO:0000313" key="2">
    <source>
        <dbReference type="Proteomes" id="UP000799118"/>
    </source>
</evidence>
<organism evidence="1 2">
    <name type="scientific">Gymnopus androsaceus JB14</name>
    <dbReference type="NCBI Taxonomy" id="1447944"/>
    <lineage>
        <taxon>Eukaryota</taxon>
        <taxon>Fungi</taxon>
        <taxon>Dikarya</taxon>
        <taxon>Basidiomycota</taxon>
        <taxon>Agaricomycotina</taxon>
        <taxon>Agaricomycetes</taxon>
        <taxon>Agaricomycetidae</taxon>
        <taxon>Agaricales</taxon>
        <taxon>Marasmiineae</taxon>
        <taxon>Omphalotaceae</taxon>
        <taxon>Gymnopus</taxon>
    </lineage>
</organism>
<evidence type="ECO:0000313" key="1">
    <source>
        <dbReference type="EMBL" id="KAE9397363.1"/>
    </source>
</evidence>
<dbReference type="Proteomes" id="UP000799118">
    <property type="component" value="Unassembled WGS sequence"/>
</dbReference>
<name>A0A6A4HHI3_9AGAR</name>
<dbReference type="EMBL" id="ML769498">
    <property type="protein sequence ID" value="KAE9397363.1"/>
    <property type="molecule type" value="Genomic_DNA"/>
</dbReference>
<feature type="non-terminal residue" evidence="1">
    <location>
        <position position="1"/>
    </location>
</feature>
<accession>A0A6A4HHI3</accession>
<keyword evidence="2" id="KW-1185">Reference proteome</keyword>
<protein>
    <submittedName>
        <fullName evidence="1">Uncharacterized protein</fullName>
    </submittedName>
</protein>
<dbReference type="OrthoDB" id="19861at2759"/>